<dbReference type="InterPro" id="IPR004875">
    <property type="entry name" value="DDE_SF_endonuclease_dom"/>
</dbReference>
<dbReference type="Proteomes" id="UP000762676">
    <property type="component" value="Unassembled WGS sequence"/>
</dbReference>
<dbReference type="GO" id="GO:0005634">
    <property type="term" value="C:nucleus"/>
    <property type="evidence" value="ECO:0007669"/>
    <property type="project" value="UniProtKB-SubCell"/>
</dbReference>
<dbReference type="Gene3D" id="3.30.420.10">
    <property type="entry name" value="Ribonuclease H-like superfamily/Ribonuclease H"/>
    <property type="match status" value="1"/>
</dbReference>
<organism evidence="7 8">
    <name type="scientific">Elysia marginata</name>
    <dbReference type="NCBI Taxonomy" id="1093978"/>
    <lineage>
        <taxon>Eukaryota</taxon>
        <taxon>Metazoa</taxon>
        <taxon>Spiralia</taxon>
        <taxon>Lophotrochozoa</taxon>
        <taxon>Mollusca</taxon>
        <taxon>Gastropoda</taxon>
        <taxon>Heterobranchia</taxon>
        <taxon>Euthyneura</taxon>
        <taxon>Panpulmonata</taxon>
        <taxon>Sacoglossa</taxon>
        <taxon>Placobranchoidea</taxon>
        <taxon>Plakobranchidae</taxon>
        <taxon>Elysia</taxon>
    </lineage>
</organism>
<dbReference type="PANTHER" id="PTHR19303:SF74">
    <property type="entry name" value="POGO TRANSPOSABLE ELEMENT WITH KRAB DOMAIN"/>
    <property type="match status" value="1"/>
</dbReference>
<evidence type="ECO:0000313" key="8">
    <source>
        <dbReference type="Proteomes" id="UP000762676"/>
    </source>
</evidence>
<evidence type="ECO:0000259" key="5">
    <source>
        <dbReference type="PROSITE" id="PS50960"/>
    </source>
</evidence>
<keyword evidence="3 4" id="KW-0539">Nucleus</keyword>
<protein>
    <submittedName>
        <fullName evidence="7">Tigger transposable element-derived protein 1-like</fullName>
    </submittedName>
</protein>
<sequence length="401" mass="44779">MAPRAKAYTAAALEEAVRRVKAGEISQKKAAKEYGIPVMTLSDHVNGRVSGTKPGCRPVMSEEMEGRFSAKLVEVADQGFGLSKRLVMQRAAEFCRKAKVDHPFKDGPAGESWYRGFMRRHPELSHRTPSKLCTNRGKAMAREVVAGYFRDLGALTDGVPPEQIWNMDESGFHFEHNPIKVVCKKGTKALGSRVSSSRENVTVIGCASGAGAVLPPMFIVKGKTFKSLNSFNTGDAPPHSVWTWQAKAWMEDSLGVEWLTKIFLPHCGPQRPQVLILDQHHSHEVYEMNLMARQQNVHILALPPHTSHWLQPLDKGCFSALSRYYRSICSDFMASSRQQVVNKATFTRLFTQAWEKGMTPSNARSGYWCCCCGIVDDDDDSNEDSVDEHDGGIIYGTWKRR</sequence>
<dbReference type="InterPro" id="IPR036397">
    <property type="entry name" value="RNaseH_sf"/>
</dbReference>
<dbReference type="Pfam" id="PF05225">
    <property type="entry name" value="HTH_psq"/>
    <property type="match status" value="1"/>
</dbReference>
<dbReference type="InterPro" id="IPR006600">
    <property type="entry name" value="HTH_CenpB_DNA-bd_dom"/>
</dbReference>
<name>A0AAV4GWX5_9GAST</name>
<dbReference type="InterPro" id="IPR009057">
    <property type="entry name" value="Homeodomain-like_sf"/>
</dbReference>
<feature type="DNA-binding region" description="H-T-H motif" evidence="4">
    <location>
        <begin position="27"/>
        <end position="47"/>
    </location>
</feature>
<evidence type="ECO:0000313" key="7">
    <source>
        <dbReference type="EMBL" id="GFR90398.1"/>
    </source>
</evidence>
<keyword evidence="8" id="KW-1185">Reference proteome</keyword>
<comment type="subcellular location">
    <subcellularLocation>
        <location evidence="1 4">Nucleus</location>
    </subcellularLocation>
</comment>
<evidence type="ECO:0000259" key="6">
    <source>
        <dbReference type="PROSITE" id="PS51253"/>
    </source>
</evidence>
<dbReference type="PROSITE" id="PS51253">
    <property type="entry name" value="HTH_CENPB"/>
    <property type="match status" value="1"/>
</dbReference>
<dbReference type="InterPro" id="IPR050863">
    <property type="entry name" value="CenT-Element_Derived"/>
</dbReference>
<proteinExistence type="predicted"/>
<dbReference type="PROSITE" id="PS50960">
    <property type="entry name" value="HTH_PSQ"/>
    <property type="match status" value="1"/>
</dbReference>
<dbReference type="EMBL" id="BMAT01005282">
    <property type="protein sequence ID" value="GFR90398.1"/>
    <property type="molecule type" value="Genomic_DNA"/>
</dbReference>
<evidence type="ECO:0000256" key="1">
    <source>
        <dbReference type="ARBA" id="ARBA00004123"/>
    </source>
</evidence>
<dbReference type="PANTHER" id="PTHR19303">
    <property type="entry name" value="TRANSPOSON"/>
    <property type="match status" value="1"/>
</dbReference>
<dbReference type="Pfam" id="PF03184">
    <property type="entry name" value="DDE_1"/>
    <property type="match status" value="1"/>
</dbReference>
<gene>
    <name evidence="7" type="ORF">ElyMa_002566900</name>
</gene>
<dbReference type="AlphaFoldDB" id="A0AAV4GWX5"/>
<dbReference type="SUPFAM" id="SSF46689">
    <property type="entry name" value="Homeodomain-like"/>
    <property type="match status" value="1"/>
</dbReference>
<keyword evidence="2 4" id="KW-0238">DNA-binding</keyword>
<dbReference type="GO" id="GO:0003677">
    <property type="term" value="F:DNA binding"/>
    <property type="evidence" value="ECO:0007669"/>
    <property type="project" value="UniProtKB-UniRule"/>
</dbReference>
<feature type="domain" description="HTH psq-type" evidence="5">
    <location>
        <begin position="1"/>
        <end position="51"/>
    </location>
</feature>
<evidence type="ECO:0000256" key="2">
    <source>
        <dbReference type="ARBA" id="ARBA00023125"/>
    </source>
</evidence>
<dbReference type="InterPro" id="IPR007889">
    <property type="entry name" value="HTH_Psq"/>
</dbReference>
<reference evidence="7 8" key="1">
    <citation type="journal article" date="2021" name="Elife">
        <title>Chloroplast acquisition without the gene transfer in kleptoplastic sea slugs, Plakobranchus ocellatus.</title>
        <authorList>
            <person name="Maeda T."/>
            <person name="Takahashi S."/>
            <person name="Yoshida T."/>
            <person name="Shimamura S."/>
            <person name="Takaki Y."/>
            <person name="Nagai Y."/>
            <person name="Toyoda A."/>
            <person name="Suzuki Y."/>
            <person name="Arimoto A."/>
            <person name="Ishii H."/>
            <person name="Satoh N."/>
            <person name="Nishiyama T."/>
            <person name="Hasebe M."/>
            <person name="Maruyama T."/>
            <person name="Minagawa J."/>
            <person name="Obokata J."/>
            <person name="Shigenobu S."/>
        </authorList>
    </citation>
    <scope>NUCLEOTIDE SEQUENCE [LARGE SCALE GENOMIC DNA]</scope>
</reference>
<feature type="domain" description="HTH CENPB-type" evidence="6">
    <location>
        <begin position="52"/>
        <end position="127"/>
    </location>
</feature>
<comment type="caution">
    <text evidence="7">The sequence shown here is derived from an EMBL/GenBank/DDBJ whole genome shotgun (WGS) entry which is preliminary data.</text>
</comment>
<accession>A0AAV4GWX5</accession>
<evidence type="ECO:0000256" key="4">
    <source>
        <dbReference type="PROSITE-ProRule" id="PRU00320"/>
    </source>
</evidence>
<dbReference type="Gene3D" id="1.10.10.60">
    <property type="entry name" value="Homeodomain-like"/>
    <property type="match status" value="1"/>
</dbReference>
<evidence type="ECO:0000256" key="3">
    <source>
        <dbReference type="ARBA" id="ARBA00023242"/>
    </source>
</evidence>